<dbReference type="Gene3D" id="3.60.15.10">
    <property type="entry name" value="Ribonuclease Z/Hydroxyacylglutathione hydrolase-like"/>
    <property type="match status" value="1"/>
</dbReference>
<dbReference type="SUPFAM" id="SSF56281">
    <property type="entry name" value="Metallo-hydrolase/oxidoreductase"/>
    <property type="match status" value="1"/>
</dbReference>
<feature type="binding site" evidence="1">
    <location>
        <position position="320"/>
    </location>
    <ligand>
        <name>an N-acyl-1,2-diacyl-sn-glycero-3-phosphoethanolamine</name>
        <dbReference type="ChEBI" id="CHEBI:62537"/>
    </ligand>
</feature>
<dbReference type="OMA" id="CTPAMHW"/>
<feature type="compositionally biased region" description="Basic and acidic residues" evidence="2">
    <location>
        <begin position="60"/>
        <end position="75"/>
    </location>
</feature>
<name>L8GWA9_ACACF</name>
<dbReference type="GO" id="GO:0008270">
    <property type="term" value="F:zinc ion binding"/>
    <property type="evidence" value="ECO:0007669"/>
    <property type="project" value="InterPro"/>
</dbReference>
<dbReference type="GeneID" id="14918057"/>
<dbReference type="PANTHER" id="PTHR15032">
    <property type="entry name" value="N-ACYL-PHOSPHATIDYLETHANOLAMINE-HYDROLYZING PHOSPHOLIPASE D"/>
    <property type="match status" value="1"/>
</dbReference>
<dbReference type="VEuPathDB" id="AmoebaDB:ACA1_062470"/>
<dbReference type="InterPro" id="IPR036866">
    <property type="entry name" value="RibonucZ/Hydroxyglut_hydro"/>
</dbReference>
<evidence type="ECO:0000313" key="5">
    <source>
        <dbReference type="Proteomes" id="UP000011083"/>
    </source>
</evidence>
<dbReference type="OrthoDB" id="332863at2759"/>
<dbReference type="AlphaFoldDB" id="L8GWA9"/>
<gene>
    <name evidence="4" type="ORF">ACA1_062470</name>
</gene>
<dbReference type="GO" id="GO:0070290">
    <property type="term" value="F:N-acylphosphatidylethanolamine-specific phospholipase D activity"/>
    <property type="evidence" value="ECO:0007669"/>
    <property type="project" value="InterPro"/>
</dbReference>
<dbReference type="Pfam" id="PF12706">
    <property type="entry name" value="Lactamase_B_2"/>
    <property type="match status" value="1"/>
</dbReference>
<sequence length="413" mass="46470">MEKDEVKVAGPEDGNGVAAQLSRALFSRGKYDNPWSTWQARTPYEALKWTLSRKTPPLPSKEELDRELPVEKPDWEAINNPQTSCPLRGSDQADGSDCDEAEAEDATSSASGRSASCIQTTWVGHSTFLVQMEGVNFLTVWADRCSPLNSVHLGPKRFRPVPFGLDELPQIDFVIVSHNHYDHLDIGVVEHLGNKAKWYVPIGLRKWFQSCGVENVEELNWWESAEFVKTVPSDDGGEREVRIQVVATPCQHWSIRSGFDRCKSLWTSWAVAGASNRVWFAGDTGYCPAFKEIGDTLGPFNLGLIPIGAYCPRDFMQPQHIDPAEAVQIHEDIRAHTSIGMHWGTFVLTDEHVFEPRSRIAELVNAKNMRGDEFITVRHGETKVLPTSPFAEWKAITPELLQDERDNKEEETK</sequence>
<dbReference type="EMBL" id="KB007974">
    <property type="protein sequence ID" value="ELR17504.1"/>
    <property type="molecule type" value="Genomic_DNA"/>
</dbReference>
<evidence type="ECO:0000256" key="1">
    <source>
        <dbReference type="PIRSR" id="PIRSR038896-50"/>
    </source>
</evidence>
<evidence type="ECO:0000259" key="3">
    <source>
        <dbReference type="Pfam" id="PF12706"/>
    </source>
</evidence>
<feature type="region of interest" description="Disordered" evidence="2">
    <location>
        <begin position="51"/>
        <end position="110"/>
    </location>
</feature>
<feature type="binding site" evidence="1">
    <location>
        <position position="181"/>
    </location>
    <ligand>
        <name>an N-acyl-1,2-diacyl-sn-glycero-3-phosphoethanolamine</name>
        <dbReference type="ChEBI" id="CHEBI:62537"/>
    </ligand>
</feature>
<protein>
    <submittedName>
        <fullName evidence="4">Nacyl phosphatidylethanolamine phospholipase D</fullName>
    </submittedName>
</protein>
<organism evidence="4 5">
    <name type="scientific">Acanthamoeba castellanii (strain ATCC 30010 / Neff)</name>
    <dbReference type="NCBI Taxonomy" id="1257118"/>
    <lineage>
        <taxon>Eukaryota</taxon>
        <taxon>Amoebozoa</taxon>
        <taxon>Discosea</taxon>
        <taxon>Longamoebia</taxon>
        <taxon>Centramoebida</taxon>
        <taxon>Acanthamoebidae</taxon>
        <taxon>Acanthamoeba</taxon>
    </lineage>
</organism>
<dbReference type="PIRSF" id="PIRSF038896">
    <property type="entry name" value="NAPE-PLD"/>
    <property type="match status" value="1"/>
</dbReference>
<feature type="domain" description="Metallo-beta-lactamase" evidence="3">
    <location>
        <begin position="154"/>
        <end position="343"/>
    </location>
</feature>
<evidence type="ECO:0000313" key="4">
    <source>
        <dbReference type="EMBL" id="ELR17504.1"/>
    </source>
</evidence>
<keyword evidence="5" id="KW-1185">Reference proteome</keyword>
<evidence type="ECO:0000256" key="2">
    <source>
        <dbReference type="SAM" id="MobiDB-lite"/>
    </source>
</evidence>
<dbReference type="InterPro" id="IPR024884">
    <property type="entry name" value="NAPE-PLD"/>
</dbReference>
<dbReference type="RefSeq" id="XP_004339517.1">
    <property type="nucleotide sequence ID" value="XM_004339469.1"/>
</dbReference>
<proteinExistence type="predicted"/>
<dbReference type="Proteomes" id="UP000011083">
    <property type="component" value="Unassembled WGS sequence"/>
</dbReference>
<dbReference type="KEGG" id="acan:ACA1_062470"/>
<dbReference type="PANTHER" id="PTHR15032:SF4">
    <property type="entry name" value="N-ACYL-PHOSPHATIDYLETHANOLAMINE-HYDROLYZING PHOSPHOLIPASE D"/>
    <property type="match status" value="1"/>
</dbReference>
<accession>L8GWA9</accession>
<dbReference type="GO" id="GO:0005737">
    <property type="term" value="C:cytoplasm"/>
    <property type="evidence" value="ECO:0007669"/>
    <property type="project" value="TreeGrafter"/>
</dbReference>
<feature type="compositionally biased region" description="Acidic residues" evidence="2">
    <location>
        <begin position="94"/>
        <end position="105"/>
    </location>
</feature>
<dbReference type="InterPro" id="IPR001279">
    <property type="entry name" value="Metallo-B-lactamas"/>
</dbReference>
<reference evidence="4 5" key="1">
    <citation type="journal article" date="2013" name="Genome Biol.">
        <title>Genome of Acanthamoeba castellanii highlights extensive lateral gene transfer and early evolution of tyrosine kinase signaling.</title>
        <authorList>
            <person name="Clarke M."/>
            <person name="Lohan A.J."/>
            <person name="Liu B."/>
            <person name="Lagkouvardos I."/>
            <person name="Roy S."/>
            <person name="Zafar N."/>
            <person name="Bertelli C."/>
            <person name="Schilde C."/>
            <person name="Kianianmomeni A."/>
            <person name="Burglin T.R."/>
            <person name="Frech C."/>
            <person name="Turcotte B."/>
            <person name="Kopec K.O."/>
            <person name="Synnott J.M."/>
            <person name="Choo C."/>
            <person name="Paponov I."/>
            <person name="Finkler A."/>
            <person name="Soon Heng Tan C."/>
            <person name="Hutchins A.P."/>
            <person name="Weinmeier T."/>
            <person name="Rattei T."/>
            <person name="Chu J.S."/>
            <person name="Gimenez G."/>
            <person name="Irimia M."/>
            <person name="Rigden D.J."/>
            <person name="Fitzpatrick D.A."/>
            <person name="Lorenzo-Morales J."/>
            <person name="Bateman A."/>
            <person name="Chiu C.H."/>
            <person name="Tang P."/>
            <person name="Hegemann P."/>
            <person name="Fromm H."/>
            <person name="Raoult D."/>
            <person name="Greub G."/>
            <person name="Miranda-Saavedra D."/>
            <person name="Chen N."/>
            <person name="Nash P."/>
            <person name="Ginger M.L."/>
            <person name="Horn M."/>
            <person name="Schaap P."/>
            <person name="Caler L."/>
            <person name="Loftus B."/>
        </authorList>
    </citation>
    <scope>NUCLEOTIDE SEQUENCE [LARGE SCALE GENOMIC DNA]</scope>
    <source>
        <strain evidence="4 5">Neff</strain>
    </source>
</reference>